<dbReference type="AlphaFoldDB" id="A0AA35ZME6"/>
<gene>
    <name evidence="2" type="ORF">LSALG_LOCUS34296</name>
</gene>
<evidence type="ECO:0000313" key="3">
    <source>
        <dbReference type="Proteomes" id="UP001177003"/>
    </source>
</evidence>
<evidence type="ECO:0000256" key="1">
    <source>
        <dbReference type="SAM" id="MobiDB-lite"/>
    </source>
</evidence>
<dbReference type="EMBL" id="OX465083">
    <property type="protein sequence ID" value="CAI9295349.1"/>
    <property type="molecule type" value="Genomic_DNA"/>
</dbReference>
<dbReference type="GO" id="GO:0009451">
    <property type="term" value="P:RNA modification"/>
    <property type="evidence" value="ECO:0007669"/>
    <property type="project" value="InterPro"/>
</dbReference>
<name>A0AA35ZME6_LACSI</name>
<proteinExistence type="predicted"/>
<accession>A0AA35ZME6</accession>
<dbReference type="InterPro" id="IPR046960">
    <property type="entry name" value="PPR_At4g14850-like_plant"/>
</dbReference>
<organism evidence="2 3">
    <name type="scientific">Lactuca saligna</name>
    <name type="common">Willowleaf lettuce</name>
    <dbReference type="NCBI Taxonomy" id="75948"/>
    <lineage>
        <taxon>Eukaryota</taxon>
        <taxon>Viridiplantae</taxon>
        <taxon>Streptophyta</taxon>
        <taxon>Embryophyta</taxon>
        <taxon>Tracheophyta</taxon>
        <taxon>Spermatophyta</taxon>
        <taxon>Magnoliopsida</taxon>
        <taxon>eudicotyledons</taxon>
        <taxon>Gunneridae</taxon>
        <taxon>Pentapetalae</taxon>
        <taxon>asterids</taxon>
        <taxon>campanulids</taxon>
        <taxon>Asterales</taxon>
        <taxon>Asteraceae</taxon>
        <taxon>Cichorioideae</taxon>
        <taxon>Cichorieae</taxon>
        <taxon>Lactucinae</taxon>
        <taxon>Lactuca</taxon>
    </lineage>
</organism>
<dbReference type="PANTHER" id="PTHR47926:SF379">
    <property type="entry name" value="TETRATRICOPEPTIDE-LIKE HELICAL DOMAIN SUPERFAMILY"/>
    <property type="match status" value="1"/>
</dbReference>
<evidence type="ECO:0000313" key="2">
    <source>
        <dbReference type="EMBL" id="CAI9295349.1"/>
    </source>
</evidence>
<sequence>MVDLYGRLSRLDESLRFIQSMSCAPIAEAWGALLNPNRIYKNVEMAKLASRKMEESEANNEGEKKKLTYNRRSASLPETVKLLMALSIAEIADDCNRRDIKQYSGEGSRHVPFQRPEPDISEAQTSQPKEIWFGLAQNLLL</sequence>
<feature type="region of interest" description="Disordered" evidence="1">
    <location>
        <begin position="103"/>
        <end position="126"/>
    </location>
</feature>
<keyword evidence="3" id="KW-1185">Reference proteome</keyword>
<protein>
    <submittedName>
        <fullName evidence="2">Uncharacterized protein</fullName>
    </submittedName>
</protein>
<dbReference type="Proteomes" id="UP001177003">
    <property type="component" value="Chromosome 7"/>
</dbReference>
<dbReference type="PANTHER" id="PTHR47926">
    <property type="entry name" value="PENTATRICOPEPTIDE REPEAT-CONTAINING PROTEIN"/>
    <property type="match status" value="1"/>
</dbReference>
<dbReference type="GO" id="GO:0003723">
    <property type="term" value="F:RNA binding"/>
    <property type="evidence" value="ECO:0007669"/>
    <property type="project" value="InterPro"/>
</dbReference>
<reference evidence="2" key="1">
    <citation type="submission" date="2023-04" db="EMBL/GenBank/DDBJ databases">
        <authorList>
            <person name="Vijverberg K."/>
            <person name="Xiong W."/>
            <person name="Schranz E."/>
        </authorList>
    </citation>
    <scope>NUCLEOTIDE SEQUENCE</scope>
</reference>